<comment type="similarity">
    <text evidence="1">Belongs to the F420H(2)-dependent quinone reductase family.</text>
</comment>
<dbReference type="SUPFAM" id="SSF50475">
    <property type="entry name" value="FMN-binding split barrel"/>
    <property type="match status" value="1"/>
</dbReference>
<name>A0ABX8SCP6_9ACTN</name>
<proteinExistence type="inferred from homology"/>
<dbReference type="RefSeq" id="WP_066466792.1">
    <property type="nucleotide sequence ID" value="NZ_CBCRUZ010000003.1"/>
</dbReference>
<keyword evidence="4" id="KW-1185">Reference proteome</keyword>
<evidence type="ECO:0000256" key="1">
    <source>
        <dbReference type="ARBA" id="ARBA00008710"/>
    </source>
</evidence>
<evidence type="ECO:0000256" key="2">
    <source>
        <dbReference type="ARBA" id="ARBA00049106"/>
    </source>
</evidence>
<dbReference type="PANTHER" id="PTHR39428">
    <property type="entry name" value="F420H(2)-DEPENDENT QUINONE REDUCTASE RV1261C"/>
    <property type="match status" value="1"/>
</dbReference>
<accession>A0ABX8SCP6</accession>
<evidence type="ECO:0000313" key="4">
    <source>
        <dbReference type="Proteomes" id="UP000887023"/>
    </source>
</evidence>
<dbReference type="InterPro" id="IPR012349">
    <property type="entry name" value="Split_barrel_FMN-bd"/>
</dbReference>
<evidence type="ECO:0000313" key="3">
    <source>
        <dbReference type="EMBL" id="QXQ14375.1"/>
    </source>
</evidence>
<dbReference type="Proteomes" id="UP000887023">
    <property type="component" value="Chromosome"/>
</dbReference>
<dbReference type="PANTHER" id="PTHR39428:SF1">
    <property type="entry name" value="F420H(2)-DEPENDENT QUINONE REDUCTASE RV1261C"/>
    <property type="match status" value="1"/>
</dbReference>
<comment type="catalytic activity">
    <reaction evidence="2">
        <text>oxidized coenzyme F420-(gamma-L-Glu)(n) + a quinol + H(+) = reduced coenzyme F420-(gamma-L-Glu)(n) + a quinone</text>
        <dbReference type="Rhea" id="RHEA:39663"/>
        <dbReference type="Rhea" id="RHEA-COMP:12939"/>
        <dbReference type="Rhea" id="RHEA-COMP:14378"/>
        <dbReference type="ChEBI" id="CHEBI:15378"/>
        <dbReference type="ChEBI" id="CHEBI:24646"/>
        <dbReference type="ChEBI" id="CHEBI:132124"/>
        <dbReference type="ChEBI" id="CHEBI:133980"/>
        <dbReference type="ChEBI" id="CHEBI:139511"/>
    </reaction>
</comment>
<organism evidence="3 4">
    <name type="scientific">Skermania pinensis</name>
    <dbReference type="NCBI Taxonomy" id="39122"/>
    <lineage>
        <taxon>Bacteria</taxon>
        <taxon>Bacillati</taxon>
        <taxon>Actinomycetota</taxon>
        <taxon>Actinomycetes</taxon>
        <taxon>Mycobacteriales</taxon>
        <taxon>Gordoniaceae</taxon>
        <taxon>Skermania</taxon>
    </lineage>
</organism>
<dbReference type="NCBIfam" id="TIGR00026">
    <property type="entry name" value="hi_GC_TIGR00026"/>
    <property type="match status" value="1"/>
</dbReference>
<dbReference type="Pfam" id="PF04075">
    <property type="entry name" value="F420H2_quin_red"/>
    <property type="match status" value="1"/>
</dbReference>
<reference evidence="3" key="1">
    <citation type="submission" date="2021-07" db="EMBL/GenBank/DDBJ databases">
        <title>Candidatus Kaistella beijingensis sp. nov. isolated from a municipal wastewater treatment plant is involved in sludge foaming.</title>
        <authorList>
            <person name="Song Y."/>
            <person name="Liu S.-J."/>
        </authorList>
    </citation>
    <scope>NUCLEOTIDE SEQUENCE</scope>
    <source>
        <strain evidence="3">DSM 43998</strain>
    </source>
</reference>
<dbReference type="Gene3D" id="2.30.110.10">
    <property type="entry name" value="Electron Transport, Fmn-binding Protein, Chain A"/>
    <property type="match status" value="1"/>
</dbReference>
<protein>
    <submittedName>
        <fullName evidence="3">Nitroreductase family deazaflavin-dependent oxidoreductase</fullName>
    </submittedName>
</protein>
<gene>
    <name evidence="3" type="ORF">KV203_02840</name>
</gene>
<sequence>MSRSSASVGKASVGKASVGKPLPRVDPQARVALPTRVYAAFLGTPIGRWTAINVAPRVDPLLLRTTGGRIGMGLMLPSALLTTTGAKSGLPRTSTVLYFHDGDDVVLVASNFGRDAHPSWYYNLRAHPRVRIGKDGDGAEWLAAEVTAADERRRLWDSADRVYPGYADYRLRSAQVGRTIPLIRLRPA</sequence>
<dbReference type="InterPro" id="IPR004378">
    <property type="entry name" value="F420H2_quin_Rdtase"/>
</dbReference>
<dbReference type="EMBL" id="CP079105">
    <property type="protein sequence ID" value="QXQ14375.1"/>
    <property type="molecule type" value="Genomic_DNA"/>
</dbReference>